<name>A0A7U2I5G6_PHANO</name>
<sequence length="73" mass="7481">MAGFTWMLATSVALMASASALPQGESQLRGYDSHAEACTACLLSSGLAQHACNCCDSWSRTYCGKKGSGGTGD</sequence>
<accession>A0A7U2I5G6</accession>
<keyword evidence="1" id="KW-0732">Signal</keyword>
<feature type="chain" id="PRO_5030508044" evidence="1">
    <location>
        <begin position="21"/>
        <end position="73"/>
    </location>
</feature>
<evidence type="ECO:0000256" key="1">
    <source>
        <dbReference type="SAM" id="SignalP"/>
    </source>
</evidence>
<proteinExistence type="predicted"/>
<evidence type="ECO:0000313" key="3">
    <source>
        <dbReference type="Proteomes" id="UP000663193"/>
    </source>
</evidence>
<dbReference type="Proteomes" id="UP000663193">
    <property type="component" value="Chromosome 14"/>
</dbReference>
<keyword evidence="3" id="KW-1185">Reference proteome</keyword>
<dbReference type="OrthoDB" id="3803684at2759"/>
<dbReference type="AlphaFoldDB" id="A0A7U2I5G6"/>
<dbReference type="VEuPathDB" id="FungiDB:JI435_441040"/>
<dbReference type="EMBL" id="CP069036">
    <property type="protein sequence ID" value="QRD02540.1"/>
    <property type="molecule type" value="Genomic_DNA"/>
</dbReference>
<gene>
    <name evidence="2" type="ORF">JI435_441040</name>
</gene>
<organism evidence="2 3">
    <name type="scientific">Phaeosphaeria nodorum (strain SN15 / ATCC MYA-4574 / FGSC 10173)</name>
    <name type="common">Glume blotch fungus</name>
    <name type="synonym">Parastagonospora nodorum</name>
    <dbReference type="NCBI Taxonomy" id="321614"/>
    <lineage>
        <taxon>Eukaryota</taxon>
        <taxon>Fungi</taxon>
        <taxon>Dikarya</taxon>
        <taxon>Ascomycota</taxon>
        <taxon>Pezizomycotina</taxon>
        <taxon>Dothideomycetes</taxon>
        <taxon>Pleosporomycetidae</taxon>
        <taxon>Pleosporales</taxon>
        <taxon>Pleosporineae</taxon>
        <taxon>Phaeosphaeriaceae</taxon>
        <taxon>Parastagonospora</taxon>
    </lineage>
</organism>
<feature type="signal peptide" evidence="1">
    <location>
        <begin position="1"/>
        <end position="20"/>
    </location>
</feature>
<reference evidence="3" key="1">
    <citation type="journal article" date="2021" name="BMC Genomics">
        <title>Chromosome-level genome assembly and manually-curated proteome of model necrotroph Parastagonospora nodorum Sn15 reveals a genome-wide trove of candidate effector homologs, and redundancy of virulence-related functions within an accessory chromosome.</title>
        <authorList>
            <person name="Bertazzoni S."/>
            <person name="Jones D.A.B."/>
            <person name="Phan H.T."/>
            <person name="Tan K.-C."/>
            <person name="Hane J.K."/>
        </authorList>
    </citation>
    <scope>NUCLEOTIDE SEQUENCE [LARGE SCALE GENOMIC DNA]</scope>
    <source>
        <strain evidence="3">SN15 / ATCC MYA-4574 / FGSC 10173)</strain>
    </source>
</reference>
<evidence type="ECO:0000313" key="2">
    <source>
        <dbReference type="EMBL" id="QRD02540.1"/>
    </source>
</evidence>
<protein>
    <submittedName>
        <fullName evidence="2">Uncharacterized protein</fullName>
    </submittedName>
</protein>